<sequence>MAVLEQMLSALDHLAYMKMCYRDVKPENILYLKMDVWSLFATIADVHRKFSFSPTQAKSYADVLHAMRAAALAQPNLADMVQENPHHRALAAQLLAAHFGGRAINCRGRPVFGAGFTGADNRADQSAGGIPLVEYHANPRGTCGRTRDKHRRRYYSRAGQDNENESACDSWPAPSSACTSPGCHKGEL</sequence>
<reference evidence="2" key="2">
    <citation type="submission" date="2023-05" db="EMBL/GenBank/DDBJ databases">
        <authorList>
            <consortium name="Lawrence Berkeley National Laboratory"/>
            <person name="Steindorff A."/>
            <person name="Hensen N."/>
            <person name="Bonometti L."/>
            <person name="Westerberg I."/>
            <person name="Brannstrom I.O."/>
            <person name="Guillou S."/>
            <person name="Cros-Aarteil S."/>
            <person name="Calhoun S."/>
            <person name="Haridas S."/>
            <person name="Kuo A."/>
            <person name="Mondo S."/>
            <person name="Pangilinan J."/>
            <person name="Riley R."/>
            <person name="Labutti K."/>
            <person name="Andreopoulos B."/>
            <person name="Lipzen A."/>
            <person name="Chen C."/>
            <person name="Yanf M."/>
            <person name="Daum C."/>
            <person name="Ng V."/>
            <person name="Clum A."/>
            <person name="Ohm R."/>
            <person name="Martin F."/>
            <person name="Silar P."/>
            <person name="Natvig D."/>
            <person name="Lalanne C."/>
            <person name="Gautier V."/>
            <person name="Ament-Velasquez S.L."/>
            <person name="Kruys A."/>
            <person name="Hutchinson M.I."/>
            <person name="Powell A.J."/>
            <person name="Barry K."/>
            <person name="Miller A.N."/>
            <person name="Grigoriev I.V."/>
            <person name="Debuchy R."/>
            <person name="Gladieux P."/>
            <person name="Thoren M.H."/>
            <person name="Johannesson H."/>
        </authorList>
    </citation>
    <scope>NUCLEOTIDE SEQUENCE</scope>
    <source>
        <strain evidence="2">CBS 731.68</strain>
    </source>
</reference>
<dbReference type="InterPro" id="IPR008271">
    <property type="entry name" value="Ser/Thr_kinase_AS"/>
</dbReference>
<name>A0AAN6TXE9_9PEZI</name>
<comment type="caution">
    <text evidence="2">The sequence shown here is derived from an EMBL/GenBank/DDBJ whole genome shotgun (WGS) entry which is preliminary data.</text>
</comment>
<dbReference type="Gene3D" id="1.10.510.10">
    <property type="entry name" value="Transferase(Phosphotransferase) domain 1"/>
    <property type="match status" value="1"/>
</dbReference>
<organism evidence="2 3">
    <name type="scientific">Parathielavia appendiculata</name>
    <dbReference type="NCBI Taxonomy" id="2587402"/>
    <lineage>
        <taxon>Eukaryota</taxon>
        <taxon>Fungi</taxon>
        <taxon>Dikarya</taxon>
        <taxon>Ascomycota</taxon>
        <taxon>Pezizomycotina</taxon>
        <taxon>Sordariomycetes</taxon>
        <taxon>Sordariomycetidae</taxon>
        <taxon>Sordariales</taxon>
        <taxon>Chaetomiaceae</taxon>
        <taxon>Parathielavia</taxon>
    </lineage>
</organism>
<dbReference type="InterPro" id="IPR011009">
    <property type="entry name" value="Kinase-like_dom_sf"/>
</dbReference>
<dbReference type="GO" id="GO:0004672">
    <property type="term" value="F:protein kinase activity"/>
    <property type="evidence" value="ECO:0007669"/>
    <property type="project" value="InterPro"/>
</dbReference>
<keyword evidence="3" id="KW-1185">Reference proteome</keyword>
<accession>A0AAN6TXE9</accession>
<evidence type="ECO:0008006" key="4">
    <source>
        <dbReference type="Google" id="ProtNLM"/>
    </source>
</evidence>
<gene>
    <name evidence="2" type="ORF">N657DRAFT_681557</name>
</gene>
<evidence type="ECO:0000256" key="1">
    <source>
        <dbReference type="SAM" id="MobiDB-lite"/>
    </source>
</evidence>
<evidence type="ECO:0000313" key="3">
    <source>
        <dbReference type="Proteomes" id="UP001302602"/>
    </source>
</evidence>
<protein>
    <recommendedName>
        <fullName evidence="4">Protein kinase domain-containing protein</fullName>
    </recommendedName>
</protein>
<dbReference type="RefSeq" id="XP_062646319.1">
    <property type="nucleotide sequence ID" value="XM_062796398.1"/>
</dbReference>
<dbReference type="AlphaFoldDB" id="A0AAN6TXE9"/>
<dbReference type="PROSITE" id="PS00108">
    <property type="entry name" value="PROTEIN_KINASE_ST"/>
    <property type="match status" value="1"/>
</dbReference>
<proteinExistence type="predicted"/>
<dbReference type="EMBL" id="MU853230">
    <property type="protein sequence ID" value="KAK4122548.1"/>
    <property type="molecule type" value="Genomic_DNA"/>
</dbReference>
<dbReference type="SUPFAM" id="SSF56112">
    <property type="entry name" value="Protein kinase-like (PK-like)"/>
    <property type="match status" value="1"/>
</dbReference>
<dbReference type="GeneID" id="87833166"/>
<reference evidence="2" key="1">
    <citation type="journal article" date="2023" name="Mol. Phylogenet. Evol.">
        <title>Genome-scale phylogeny and comparative genomics of the fungal order Sordariales.</title>
        <authorList>
            <person name="Hensen N."/>
            <person name="Bonometti L."/>
            <person name="Westerberg I."/>
            <person name="Brannstrom I.O."/>
            <person name="Guillou S."/>
            <person name="Cros-Aarteil S."/>
            <person name="Calhoun S."/>
            <person name="Haridas S."/>
            <person name="Kuo A."/>
            <person name="Mondo S."/>
            <person name="Pangilinan J."/>
            <person name="Riley R."/>
            <person name="LaButti K."/>
            <person name="Andreopoulos B."/>
            <person name="Lipzen A."/>
            <person name="Chen C."/>
            <person name="Yan M."/>
            <person name="Daum C."/>
            <person name="Ng V."/>
            <person name="Clum A."/>
            <person name="Steindorff A."/>
            <person name="Ohm R.A."/>
            <person name="Martin F."/>
            <person name="Silar P."/>
            <person name="Natvig D.O."/>
            <person name="Lalanne C."/>
            <person name="Gautier V."/>
            <person name="Ament-Velasquez S.L."/>
            <person name="Kruys A."/>
            <person name="Hutchinson M.I."/>
            <person name="Powell A.J."/>
            <person name="Barry K."/>
            <person name="Miller A.N."/>
            <person name="Grigoriev I.V."/>
            <person name="Debuchy R."/>
            <person name="Gladieux P."/>
            <person name="Hiltunen Thoren M."/>
            <person name="Johannesson H."/>
        </authorList>
    </citation>
    <scope>NUCLEOTIDE SEQUENCE</scope>
    <source>
        <strain evidence="2">CBS 731.68</strain>
    </source>
</reference>
<evidence type="ECO:0000313" key="2">
    <source>
        <dbReference type="EMBL" id="KAK4122548.1"/>
    </source>
</evidence>
<feature type="region of interest" description="Disordered" evidence="1">
    <location>
        <begin position="156"/>
        <end position="188"/>
    </location>
</feature>
<dbReference type="Proteomes" id="UP001302602">
    <property type="component" value="Unassembled WGS sequence"/>
</dbReference>